<evidence type="ECO:0000313" key="2">
    <source>
        <dbReference type="Proteomes" id="UP000252519"/>
    </source>
</evidence>
<dbReference type="Proteomes" id="UP000252519">
    <property type="component" value="Unassembled WGS sequence"/>
</dbReference>
<name>A0A368HC39_ANCCA</name>
<dbReference type="EMBL" id="JOJR01000002">
    <property type="protein sequence ID" value="RCN53268.1"/>
    <property type="molecule type" value="Genomic_DNA"/>
</dbReference>
<protein>
    <submittedName>
        <fullName evidence="1">Uncharacterized protein</fullName>
    </submittedName>
</protein>
<reference evidence="1 2" key="1">
    <citation type="submission" date="2014-10" db="EMBL/GenBank/DDBJ databases">
        <title>Draft genome of the hookworm Ancylostoma caninum.</title>
        <authorList>
            <person name="Mitreva M."/>
        </authorList>
    </citation>
    <scope>NUCLEOTIDE SEQUENCE [LARGE SCALE GENOMIC DNA]</scope>
    <source>
        <strain evidence="1 2">Baltimore</strain>
    </source>
</reference>
<sequence>MSRNVEVSDQPAISRIPNFARKRLSTLWMSAYAEMRINSEQKEKLETVYLCKVQKIGSFRLRGCKNMKAVTNEVDEYEDKNMFRSCITTK</sequence>
<evidence type="ECO:0000313" key="1">
    <source>
        <dbReference type="EMBL" id="RCN53268.1"/>
    </source>
</evidence>
<organism evidence="1 2">
    <name type="scientific">Ancylostoma caninum</name>
    <name type="common">Dog hookworm</name>
    <dbReference type="NCBI Taxonomy" id="29170"/>
    <lineage>
        <taxon>Eukaryota</taxon>
        <taxon>Metazoa</taxon>
        <taxon>Ecdysozoa</taxon>
        <taxon>Nematoda</taxon>
        <taxon>Chromadorea</taxon>
        <taxon>Rhabditida</taxon>
        <taxon>Rhabditina</taxon>
        <taxon>Rhabditomorpha</taxon>
        <taxon>Strongyloidea</taxon>
        <taxon>Ancylostomatidae</taxon>
        <taxon>Ancylostomatinae</taxon>
        <taxon>Ancylostoma</taxon>
    </lineage>
</organism>
<comment type="caution">
    <text evidence="1">The sequence shown here is derived from an EMBL/GenBank/DDBJ whole genome shotgun (WGS) entry which is preliminary data.</text>
</comment>
<gene>
    <name evidence="1" type="ORF">ANCCAN_00328</name>
</gene>
<dbReference type="AlphaFoldDB" id="A0A368HC39"/>
<accession>A0A368HC39</accession>
<proteinExistence type="predicted"/>
<keyword evidence="2" id="KW-1185">Reference proteome</keyword>